<dbReference type="Pfam" id="PF01478">
    <property type="entry name" value="Peptidase_A24"/>
    <property type="match status" value="1"/>
</dbReference>
<feature type="transmembrane region" description="Helical" evidence="7">
    <location>
        <begin position="220"/>
        <end position="240"/>
    </location>
</feature>
<dbReference type="PANTHER" id="PTHR30487:SF0">
    <property type="entry name" value="PREPILIN LEADER PEPTIDASE_N-METHYLTRANSFERASE-RELATED"/>
    <property type="match status" value="1"/>
</dbReference>
<keyword evidence="11" id="KW-1185">Reference proteome</keyword>
<dbReference type="Proteomes" id="UP001314903">
    <property type="component" value="Unassembled WGS sequence"/>
</dbReference>
<reference evidence="10 11" key="1">
    <citation type="submission" date="2021-03" db="EMBL/GenBank/DDBJ databases">
        <title>Genomic Encyclopedia of Type Strains, Phase IV (KMG-IV): sequencing the most valuable type-strain genomes for metagenomic binning, comparative biology and taxonomic classification.</title>
        <authorList>
            <person name="Goeker M."/>
        </authorList>
    </citation>
    <scope>NUCLEOTIDE SEQUENCE [LARGE SCALE GENOMIC DNA]</scope>
    <source>
        <strain evidence="10 11">DSM 27512</strain>
    </source>
</reference>
<keyword evidence="10" id="KW-0808">Transferase</keyword>
<feature type="domain" description="Prepilin peptidase A24 N-terminal" evidence="9">
    <location>
        <begin position="34"/>
        <end position="116"/>
    </location>
</feature>
<feature type="transmembrane region" description="Helical" evidence="7">
    <location>
        <begin position="149"/>
        <end position="167"/>
    </location>
</feature>
<gene>
    <name evidence="10" type="ORF">J2Z35_002686</name>
</gene>
<comment type="caution">
    <text evidence="10">The sequence shown here is derived from an EMBL/GenBank/DDBJ whole genome shotgun (WGS) entry which is preliminary data.</text>
</comment>
<feature type="transmembrane region" description="Helical" evidence="7">
    <location>
        <begin position="26"/>
        <end position="50"/>
    </location>
</feature>
<evidence type="ECO:0000256" key="2">
    <source>
        <dbReference type="ARBA" id="ARBA00005801"/>
    </source>
</evidence>
<evidence type="ECO:0000256" key="6">
    <source>
        <dbReference type="ARBA" id="ARBA00023136"/>
    </source>
</evidence>
<comment type="similarity">
    <text evidence="2">Belongs to the peptidase A24 family.</text>
</comment>
<keyword evidence="6 7" id="KW-0472">Membrane</keyword>
<dbReference type="EC" id="3.4.23.43" evidence="10"/>
<comment type="subcellular location">
    <subcellularLocation>
        <location evidence="1">Cell membrane</location>
        <topology evidence="1">Multi-pass membrane protein</topology>
    </subcellularLocation>
</comment>
<dbReference type="InterPro" id="IPR050882">
    <property type="entry name" value="Prepilin_peptidase/N-MTase"/>
</dbReference>
<feature type="transmembrane region" description="Helical" evidence="7">
    <location>
        <begin position="173"/>
        <end position="190"/>
    </location>
</feature>
<dbReference type="PANTHER" id="PTHR30487">
    <property type="entry name" value="TYPE 4 PREPILIN-LIKE PROTEINS LEADER PEPTIDE-PROCESSING ENZYME"/>
    <property type="match status" value="1"/>
</dbReference>
<dbReference type="GO" id="GO:0032259">
    <property type="term" value="P:methylation"/>
    <property type="evidence" value="ECO:0007669"/>
    <property type="project" value="UniProtKB-KW"/>
</dbReference>
<evidence type="ECO:0000256" key="5">
    <source>
        <dbReference type="ARBA" id="ARBA00022989"/>
    </source>
</evidence>
<sequence length="280" mass="31496">MITVNSPFENIFSSCLWVQYNHGGVFIFGVVFFIYGMLFGSFYNVVIYRIPLDMSIAKGRSMCPSCSTSLRAIDLVPLFSWIFLGRRCRYCKSEISLRYPLIEIATGGLFLLSYLVFGPSLEALFYISLWSMLLITAMIDYDHMIISDAVLLFFTVLGIALNLFIGFDYKSHILGGIAGFSFYLLIYVAAKAIYKKEAFGFGDVMLIGAIGLLLGLRDTVLTSILSFYVALFVILGLRLLGKKISVKEEVPFGPYICISAFIVSLWGDNLVELYFRIFSM</sequence>
<dbReference type="EC" id="2.1.1.-" evidence="10"/>
<evidence type="ECO:0000256" key="4">
    <source>
        <dbReference type="ARBA" id="ARBA00022692"/>
    </source>
</evidence>
<evidence type="ECO:0000313" key="10">
    <source>
        <dbReference type="EMBL" id="MBP2028848.1"/>
    </source>
</evidence>
<dbReference type="GO" id="GO:0004190">
    <property type="term" value="F:aspartic-type endopeptidase activity"/>
    <property type="evidence" value="ECO:0007669"/>
    <property type="project" value="UniProtKB-EC"/>
</dbReference>
<dbReference type="GO" id="GO:0008168">
    <property type="term" value="F:methyltransferase activity"/>
    <property type="evidence" value="ECO:0007669"/>
    <property type="project" value="UniProtKB-KW"/>
</dbReference>
<feature type="transmembrane region" description="Helical" evidence="7">
    <location>
        <begin position="197"/>
        <end position="214"/>
    </location>
</feature>
<evidence type="ECO:0000259" key="8">
    <source>
        <dbReference type="Pfam" id="PF01478"/>
    </source>
</evidence>
<evidence type="ECO:0000313" key="11">
    <source>
        <dbReference type="Proteomes" id="UP001314903"/>
    </source>
</evidence>
<feature type="transmembrane region" description="Helical" evidence="7">
    <location>
        <begin position="252"/>
        <end position="275"/>
    </location>
</feature>
<dbReference type="InterPro" id="IPR000045">
    <property type="entry name" value="Prepilin_IV_endopep_pep"/>
</dbReference>
<proteinExistence type="inferred from homology"/>
<evidence type="ECO:0000256" key="7">
    <source>
        <dbReference type="SAM" id="Phobius"/>
    </source>
</evidence>
<evidence type="ECO:0000256" key="1">
    <source>
        <dbReference type="ARBA" id="ARBA00004651"/>
    </source>
</evidence>
<accession>A0ABS4KM36</accession>
<dbReference type="InterPro" id="IPR010627">
    <property type="entry name" value="Prepilin_pept_A24_N"/>
</dbReference>
<keyword evidence="3" id="KW-1003">Cell membrane</keyword>
<evidence type="ECO:0000256" key="3">
    <source>
        <dbReference type="ARBA" id="ARBA00022475"/>
    </source>
</evidence>
<name>A0ABS4KM36_9FIRM</name>
<keyword evidence="5 7" id="KW-1133">Transmembrane helix</keyword>
<protein>
    <submittedName>
        <fullName evidence="10">Leader peptidase (Prepilin peptidase)/N-methyltransferase</fullName>
        <ecNumber evidence="10">2.1.1.-</ecNumber>
        <ecNumber evidence="10">3.4.23.43</ecNumber>
    </submittedName>
</protein>
<dbReference type="EMBL" id="JAGGLI010000043">
    <property type="protein sequence ID" value="MBP2028848.1"/>
    <property type="molecule type" value="Genomic_DNA"/>
</dbReference>
<dbReference type="Gene3D" id="1.20.120.1220">
    <property type="match status" value="1"/>
</dbReference>
<keyword evidence="10" id="KW-0489">Methyltransferase</keyword>
<keyword evidence="10" id="KW-0378">Hydrolase</keyword>
<organism evidence="10 11">
    <name type="scientific">Acetoanaerobium pronyense</name>
    <dbReference type="NCBI Taxonomy" id="1482736"/>
    <lineage>
        <taxon>Bacteria</taxon>
        <taxon>Bacillati</taxon>
        <taxon>Bacillota</taxon>
        <taxon>Clostridia</taxon>
        <taxon>Peptostreptococcales</taxon>
        <taxon>Filifactoraceae</taxon>
        <taxon>Acetoanaerobium</taxon>
    </lineage>
</organism>
<keyword evidence="4 7" id="KW-0812">Transmembrane</keyword>
<dbReference type="Pfam" id="PF06750">
    <property type="entry name" value="A24_N_bact"/>
    <property type="match status" value="1"/>
</dbReference>
<evidence type="ECO:0000259" key="9">
    <source>
        <dbReference type="Pfam" id="PF06750"/>
    </source>
</evidence>
<feature type="domain" description="Prepilin type IV endopeptidase peptidase" evidence="8">
    <location>
        <begin position="129"/>
        <end position="234"/>
    </location>
</feature>